<dbReference type="RefSeq" id="WP_289162500.1">
    <property type="nucleotide sequence ID" value="NZ_JASZZN010000003.1"/>
</dbReference>
<dbReference type="Gene3D" id="1.10.150.130">
    <property type="match status" value="1"/>
</dbReference>
<evidence type="ECO:0000259" key="7">
    <source>
        <dbReference type="PROSITE" id="PS51900"/>
    </source>
</evidence>
<dbReference type="Gene3D" id="1.10.443.10">
    <property type="entry name" value="Intergrase catalytic core"/>
    <property type="match status" value="1"/>
</dbReference>
<evidence type="ECO:0000313" key="8">
    <source>
        <dbReference type="EMBL" id="MDM4014889.1"/>
    </source>
</evidence>
<evidence type="ECO:0000256" key="4">
    <source>
        <dbReference type="ARBA" id="ARBA00023172"/>
    </source>
</evidence>
<dbReference type="PANTHER" id="PTHR30349">
    <property type="entry name" value="PHAGE INTEGRASE-RELATED"/>
    <property type="match status" value="1"/>
</dbReference>
<accession>A0ABT7PEG9</accession>
<evidence type="ECO:0000256" key="3">
    <source>
        <dbReference type="ARBA" id="ARBA00023125"/>
    </source>
</evidence>
<keyword evidence="9" id="KW-1185">Reference proteome</keyword>
<protein>
    <submittedName>
        <fullName evidence="8">Tyrosine-type recombinase/integrase</fullName>
    </submittedName>
</protein>
<comment type="similarity">
    <text evidence="1">Belongs to the 'phage' integrase family.</text>
</comment>
<dbReference type="InterPro" id="IPR002104">
    <property type="entry name" value="Integrase_catalytic"/>
</dbReference>
<keyword evidence="3 5" id="KW-0238">DNA-binding</keyword>
<feature type="domain" description="Core-binding (CB)" evidence="7">
    <location>
        <begin position="71"/>
        <end position="151"/>
    </location>
</feature>
<sequence>MAFLFRPTYKDKTGKTKKTRKWYAGGIVGPDGKKRRVPLCADKTAAQAMLADLLRDADRIAAGVGKPTPVPTLAKAIAGWEQSLRAKCAGETHVGIATSRVRRVFSNCETIRQISSSVMEKVLAELAEEGSSIQTRNHYLASAKAFANWLVNEELLPTNPLARLRKSNAKKDVRRERRVLTDEEFATVLSVTAKSTDTIRGLAGPDRRMLYITAAATGFRASELARLKPGAFLLDGDEPAVFGKAAYAKGGKHATQPLPPAVVVPLREYLADKPDAQPVWTGDWRRKAAKLIKHDLAAASIAYKTDEGYADFHALRHLYITGLFRAGVHPKVAQALARHSTIQLTMETYTKVADEELRRGVAKLRFPPLGEQ</sequence>
<proteinExistence type="inferred from homology"/>
<dbReference type="Pfam" id="PF00589">
    <property type="entry name" value="Phage_integrase"/>
    <property type="match status" value="1"/>
</dbReference>
<dbReference type="SUPFAM" id="SSF56349">
    <property type="entry name" value="DNA breaking-rejoining enzymes"/>
    <property type="match status" value="1"/>
</dbReference>
<dbReference type="PROSITE" id="PS51898">
    <property type="entry name" value="TYR_RECOMBINASE"/>
    <property type="match status" value="1"/>
</dbReference>
<name>A0ABT7PEG9_9BACT</name>
<feature type="domain" description="Tyr recombinase" evidence="6">
    <location>
        <begin position="175"/>
        <end position="362"/>
    </location>
</feature>
<dbReference type="PROSITE" id="PS51900">
    <property type="entry name" value="CB"/>
    <property type="match status" value="1"/>
</dbReference>
<dbReference type="InterPro" id="IPR050090">
    <property type="entry name" value="Tyrosine_recombinase_XerCD"/>
</dbReference>
<dbReference type="InterPro" id="IPR011010">
    <property type="entry name" value="DNA_brk_join_enz"/>
</dbReference>
<reference evidence="8 9" key="1">
    <citation type="submission" date="2023-06" db="EMBL/GenBank/DDBJ databases">
        <title>Roseiconus lacunae JC819 isolated from Gulf of Mannar region, Tamil Nadu.</title>
        <authorList>
            <person name="Pk S."/>
            <person name="Ch S."/>
            <person name="Ch V.R."/>
        </authorList>
    </citation>
    <scope>NUCLEOTIDE SEQUENCE [LARGE SCALE GENOMIC DNA]</scope>
    <source>
        <strain evidence="8 9">JC819</strain>
    </source>
</reference>
<keyword evidence="2" id="KW-0229">DNA integration</keyword>
<dbReference type="Proteomes" id="UP001239462">
    <property type="component" value="Unassembled WGS sequence"/>
</dbReference>
<gene>
    <name evidence="8" type="ORF">QTN89_05560</name>
</gene>
<dbReference type="PANTHER" id="PTHR30349:SF41">
    <property type="entry name" value="INTEGRASE_RECOMBINASE PROTEIN MJ0367-RELATED"/>
    <property type="match status" value="1"/>
</dbReference>
<dbReference type="InterPro" id="IPR013762">
    <property type="entry name" value="Integrase-like_cat_sf"/>
</dbReference>
<dbReference type="InterPro" id="IPR010998">
    <property type="entry name" value="Integrase_recombinase_N"/>
</dbReference>
<evidence type="ECO:0000256" key="5">
    <source>
        <dbReference type="PROSITE-ProRule" id="PRU01248"/>
    </source>
</evidence>
<dbReference type="EMBL" id="JASZZN010000003">
    <property type="protein sequence ID" value="MDM4014889.1"/>
    <property type="molecule type" value="Genomic_DNA"/>
</dbReference>
<organism evidence="8 9">
    <name type="scientific">Roseiconus lacunae</name>
    <dbReference type="NCBI Taxonomy" id="2605694"/>
    <lineage>
        <taxon>Bacteria</taxon>
        <taxon>Pseudomonadati</taxon>
        <taxon>Planctomycetota</taxon>
        <taxon>Planctomycetia</taxon>
        <taxon>Pirellulales</taxon>
        <taxon>Pirellulaceae</taxon>
        <taxon>Roseiconus</taxon>
    </lineage>
</organism>
<evidence type="ECO:0000256" key="2">
    <source>
        <dbReference type="ARBA" id="ARBA00022908"/>
    </source>
</evidence>
<comment type="caution">
    <text evidence="8">The sequence shown here is derived from an EMBL/GenBank/DDBJ whole genome shotgun (WGS) entry which is preliminary data.</text>
</comment>
<evidence type="ECO:0000313" key="9">
    <source>
        <dbReference type="Proteomes" id="UP001239462"/>
    </source>
</evidence>
<dbReference type="InterPro" id="IPR044068">
    <property type="entry name" value="CB"/>
</dbReference>
<keyword evidence="4" id="KW-0233">DNA recombination</keyword>
<evidence type="ECO:0000259" key="6">
    <source>
        <dbReference type="PROSITE" id="PS51898"/>
    </source>
</evidence>
<evidence type="ECO:0000256" key="1">
    <source>
        <dbReference type="ARBA" id="ARBA00008857"/>
    </source>
</evidence>